<reference evidence="8" key="1">
    <citation type="submission" date="2020-08" db="EMBL/GenBank/DDBJ databases">
        <title>Plant Genome Project.</title>
        <authorList>
            <person name="Zhang R.-G."/>
        </authorList>
    </citation>
    <scope>NUCLEOTIDE SEQUENCE</scope>
    <source>
        <strain evidence="8">WSP0</strain>
        <tissue evidence="8">Leaf</tissue>
    </source>
</reference>
<dbReference type="EMBL" id="JACTNZ010000001">
    <property type="protein sequence ID" value="KAG5567414.1"/>
    <property type="molecule type" value="Genomic_DNA"/>
</dbReference>
<dbReference type="InterPro" id="IPR022379">
    <property type="entry name" value="11S_seedstore_CS"/>
</dbReference>
<sequence>MAEAFGVDRETARKLQGQDDNMGHIIRVEGDLQILRPSRSREEQEEEEGGREYGRRTNGLEETICSARLVENINDPSRADFFNPKAGRLTTLNNFNLPILNFLRLNAEKGVLYRDAFMPPHYRLNAHCVLYATRGEAQMQIVDNRGQSVFNDRIREGQMVVVPQNFVVSKQVGNEGFEWVAMKTHENAMFSTLAGRTSALRAMPVDVVANAYQISRDEAMRLKMNREETILMEPRQAGRIRSVVA</sequence>
<dbReference type="PRINTS" id="PR00439">
    <property type="entry name" value="11SGLOBULIN"/>
</dbReference>
<evidence type="ECO:0000256" key="6">
    <source>
        <dbReference type="SAM" id="MobiDB-lite"/>
    </source>
</evidence>
<dbReference type="GO" id="GO:0045735">
    <property type="term" value="F:nutrient reservoir activity"/>
    <property type="evidence" value="ECO:0007669"/>
    <property type="project" value="UniProtKB-KW"/>
</dbReference>
<dbReference type="PANTHER" id="PTHR31189">
    <property type="entry name" value="OS03G0336100 PROTEIN-RELATED"/>
    <property type="match status" value="1"/>
</dbReference>
<dbReference type="InterPro" id="IPR014710">
    <property type="entry name" value="RmlC-like_jellyroll"/>
</dbReference>
<accession>A0AAV6LTA2</accession>
<dbReference type="InterPro" id="IPR006044">
    <property type="entry name" value="11S_seedstore_pln"/>
</dbReference>
<dbReference type="InterPro" id="IPR006045">
    <property type="entry name" value="Cupin_1"/>
</dbReference>
<dbReference type="FunFam" id="2.60.120.10:FF:000073">
    <property type="entry name" value="Glycinin G1"/>
    <property type="match status" value="1"/>
</dbReference>
<dbReference type="AlphaFoldDB" id="A0AAV6LTA2"/>
<evidence type="ECO:0000313" key="8">
    <source>
        <dbReference type="EMBL" id="KAG5567414.1"/>
    </source>
</evidence>
<protein>
    <recommendedName>
        <fullName evidence="7">Cupin type-1 domain-containing protein</fullName>
    </recommendedName>
</protein>
<gene>
    <name evidence="8" type="ORF">RHGRI_002832</name>
</gene>
<evidence type="ECO:0000313" key="9">
    <source>
        <dbReference type="Proteomes" id="UP000823749"/>
    </source>
</evidence>
<keyword evidence="4 5" id="KW-1015">Disulfide bond</keyword>
<evidence type="ECO:0000256" key="5">
    <source>
        <dbReference type="RuleBase" id="RU003681"/>
    </source>
</evidence>
<dbReference type="PANTHER" id="PTHR31189:SF48">
    <property type="entry name" value="LEGUMIN B"/>
    <property type="match status" value="1"/>
</dbReference>
<dbReference type="Proteomes" id="UP000823749">
    <property type="component" value="Chromosome 1"/>
</dbReference>
<evidence type="ECO:0000256" key="1">
    <source>
        <dbReference type="ARBA" id="ARBA00007178"/>
    </source>
</evidence>
<comment type="function">
    <text evidence="5">Seed storage protein.</text>
</comment>
<keyword evidence="2 5" id="KW-0758">Storage protein</keyword>
<dbReference type="SUPFAM" id="SSF51182">
    <property type="entry name" value="RmlC-like cupins"/>
    <property type="match status" value="2"/>
</dbReference>
<organism evidence="8 9">
    <name type="scientific">Rhododendron griersonianum</name>
    <dbReference type="NCBI Taxonomy" id="479676"/>
    <lineage>
        <taxon>Eukaryota</taxon>
        <taxon>Viridiplantae</taxon>
        <taxon>Streptophyta</taxon>
        <taxon>Embryophyta</taxon>
        <taxon>Tracheophyta</taxon>
        <taxon>Spermatophyta</taxon>
        <taxon>Magnoliopsida</taxon>
        <taxon>eudicotyledons</taxon>
        <taxon>Gunneridae</taxon>
        <taxon>Pentapetalae</taxon>
        <taxon>asterids</taxon>
        <taxon>Ericales</taxon>
        <taxon>Ericaceae</taxon>
        <taxon>Ericoideae</taxon>
        <taxon>Rhodoreae</taxon>
        <taxon>Rhododendron</taxon>
    </lineage>
</organism>
<dbReference type="Pfam" id="PF00190">
    <property type="entry name" value="Cupin_1"/>
    <property type="match status" value="1"/>
</dbReference>
<comment type="subunit">
    <text evidence="5">Hexamer; each subunit is composed of an acidic and a basic chain derived from a single precursor and linked by a disulfide bond.</text>
</comment>
<evidence type="ECO:0000256" key="3">
    <source>
        <dbReference type="ARBA" id="ARBA00023129"/>
    </source>
</evidence>
<dbReference type="PROSITE" id="PS00305">
    <property type="entry name" value="11S_SEED_STORAGE"/>
    <property type="match status" value="1"/>
</dbReference>
<evidence type="ECO:0000256" key="4">
    <source>
        <dbReference type="ARBA" id="ARBA00023157"/>
    </source>
</evidence>
<dbReference type="CDD" id="cd02243">
    <property type="entry name" value="cupin_11S_legumin_C"/>
    <property type="match status" value="1"/>
</dbReference>
<name>A0AAV6LTA2_9ERIC</name>
<dbReference type="Gene3D" id="2.60.120.10">
    <property type="entry name" value="Jelly Rolls"/>
    <property type="match status" value="2"/>
</dbReference>
<comment type="similarity">
    <text evidence="1 5">Belongs to the 11S seed storage protein (globulins) family.</text>
</comment>
<evidence type="ECO:0000259" key="7">
    <source>
        <dbReference type="SMART" id="SM00835"/>
    </source>
</evidence>
<feature type="compositionally biased region" description="Basic and acidic residues" evidence="6">
    <location>
        <begin position="1"/>
        <end position="17"/>
    </location>
</feature>
<dbReference type="InterPro" id="IPR011051">
    <property type="entry name" value="RmlC_Cupin_sf"/>
</dbReference>
<keyword evidence="3 5" id="KW-0708">Seed storage protein</keyword>
<feature type="domain" description="Cupin type-1" evidence="7">
    <location>
        <begin position="71"/>
        <end position="220"/>
    </location>
</feature>
<feature type="region of interest" description="Disordered" evidence="6">
    <location>
        <begin position="36"/>
        <end position="57"/>
    </location>
</feature>
<dbReference type="InterPro" id="IPR050253">
    <property type="entry name" value="Seed_Storage-Functional"/>
</dbReference>
<feature type="region of interest" description="Disordered" evidence="6">
    <location>
        <begin position="1"/>
        <end position="20"/>
    </location>
</feature>
<keyword evidence="9" id="KW-1185">Reference proteome</keyword>
<comment type="caution">
    <text evidence="8">The sequence shown here is derived from an EMBL/GenBank/DDBJ whole genome shotgun (WGS) entry which is preliminary data.</text>
</comment>
<proteinExistence type="inferred from homology"/>
<dbReference type="SMART" id="SM00835">
    <property type="entry name" value="Cupin_1"/>
    <property type="match status" value="1"/>
</dbReference>
<evidence type="ECO:0000256" key="2">
    <source>
        <dbReference type="ARBA" id="ARBA00022761"/>
    </source>
</evidence>